<dbReference type="Proteomes" id="UP000186804">
    <property type="component" value="Unassembled WGS sequence"/>
</dbReference>
<dbReference type="GO" id="GO:0000973">
    <property type="term" value="P:post-transcriptional tethering of RNA polymerase II gene DNA at nuclear periphery"/>
    <property type="evidence" value="ECO:0007669"/>
    <property type="project" value="TreeGrafter"/>
</dbReference>
<dbReference type="VEuPathDB" id="CryptoDB:cand_036680"/>
<proteinExistence type="predicted"/>
<dbReference type="AlphaFoldDB" id="A0A1J4MY73"/>
<dbReference type="GO" id="GO:0003690">
    <property type="term" value="F:double-stranded DNA binding"/>
    <property type="evidence" value="ECO:0007669"/>
    <property type="project" value="InterPro"/>
</dbReference>
<name>A0A1J4MY73_9CRYT</name>
<dbReference type="OrthoDB" id="10252687at2759"/>
<comment type="caution">
    <text evidence="1">The sequence shown here is derived from an EMBL/GenBank/DDBJ whole genome shotgun (WGS) entry which is preliminary data.</text>
</comment>
<dbReference type="GO" id="GO:0016973">
    <property type="term" value="P:poly(A)+ mRNA export from nucleus"/>
    <property type="evidence" value="ECO:0007669"/>
    <property type="project" value="TreeGrafter"/>
</dbReference>
<dbReference type="InterPro" id="IPR036388">
    <property type="entry name" value="WH-like_DNA-bd_sf"/>
</dbReference>
<dbReference type="GO" id="GO:0070390">
    <property type="term" value="C:transcription export complex 2"/>
    <property type="evidence" value="ECO:0007669"/>
    <property type="project" value="TreeGrafter"/>
</dbReference>
<dbReference type="PANTHER" id="PTHR12732:SF0">
    <property type="entry name" value="PCI DOMAIN-CONTAINING PROTEIN 2"/>
    <property type="match status" value="1"/>
</dbReference>
<dbReference type="GO" id="GO:0003723">
    <property type="term" value="F:RNA binding"/>
    <property type="evidence" value="ECO:0007669"/>
    <property type="project" value="InterPro"/>
</dbReference>
<accession>A0A1J4MY73</accession>
<dbReference type="PANTHER" id="PTHR12732">
    <property type="entry name" value="UNCHARACTERIZED PROTEASOME COMPONENT REGION PCI-CONTAINING"/>
    <property type="match status" value="1"/>
</dbReference>
<evidence type="ECO:0000313" key="1">
    <source>
        <dbReference type="EMBL" id="OII78020.1"/>
    </source>
</evidence>
<dbReference type="InterPro" id="IPR045114">
    <property type="entry name" value="Csn12-like"/>
</dbReference>
<reference evidence="1 2" key="1">
    <citation type="submission" date="2016-10" db="EMBL/GenBank/DDBJ databases">
        <title>Reductive evolution of mitochondrial metabolism and differential evolution of invasion-related proteins in Cryptosporidium.</title>
        <authorList>
            <person name="Liu S."/>
            <person name="Roellig D.M."/>
            <person name="Guo Y."/>
            <person name="Li N."/>
            <person name="Frace M.A."/>
            <person name="Tang K."/>
            <person name="Zhang L."/>
            <person name="Feng Y."/>
            <person name="Xiao L."/>
        </authorList>
    </citation>
    <scope>NUCLEOTIDE SEQUENCE [LARGE SCALE GENOMIC DNA]</scope>
    <source>
        <strain evidence="1">30847</strain>
    </source>
</reference>
<dbReference type="GO" id="GO:0006368">
    <property type="term" value="P:transcription elongation by RNA polymerase II"/>
    <property type="evidence" value="ECO:0007669"/>
    <property type="project" value="TreeGrafter"/>
</dbReference>
<protein>
    <submittedName>
        <fullName evidence="1">Uncharacterized protein</fullName>
    </submittedName>
</protein>
<organism evidence="1 2">
    <name type="scientific">Cryptosporidium andersoni</name>
    <dbReference type="NCBI Taxonomy" id="117008"/>
    <lineage>
        <taxon>Eukaryota</taxon>
        <taxon>Sar</taxon>
        <taxon>Alveolata</taxon>
        <taxon>Apicomplexa</taxon>
        <taxon>Conoidasida</taxon>
        <taxon>Coccidia</taxon>
        <taxon>Eucoccidiorida</taxon>
        <taxon>Eimeriorina</taxon>
        <taxon>Cryptosporidiidae</taxon>
        <taxon>Cryptosporidium</taxon>
    </lineage>
</organism>
<dbReference type="GeneID" id="92367852"/>
<keyword evidence="2" id="KW-1185">Reference proteome</keyword>
<dbReference type="Gene3D" id="1.10.10.10">
    <property type="entry name" value="Winged helix-like DNA-binding domain superfamily/Winged helix DNA-binding domain"/>
    <property type="match status" value="1"/>
</dbReference>
<evidence type="ECO:0000313" key="2">
    <source>
        <dbReference type="Proteomes" id="UP000186804"/>
    </source>
</evidence>
<dbReference type="RefSeq" id="XP_067069866.1">
    <property type="nucleotide sequence ID" value="XM_067213893.1"/>
</dbReference>
<dbReference type="SMART" id="SM00753">
    <property type="entry name" value="PAM"/>
    <property type="match status" value="1"/>
</dbReference>
<dbReference type="EMBL" id="LRBS01000010">
    <property type="protein sequence ID" value="OII78020.1"/>
    <property type="molecule type" value="Genomic_DNA"/>
</dbReference>
<sequence>MVTMSSLDNSQLLKWLEDVEKSVVNRDGKILTHLFAVKNVPHLSKPFLIKLTSQKIHHSIEKYFANRKVPFANSLRIVTENFLEICRECTKNSCQWNNVISNGTMLLNGWIEIYRDPDALPCQWLVPVLIKVCSFLSRAGIIADSQLNVGYFENDDNDEDYQNKYQITVLNAIRQQIGKFRGDEDRQAGYIVLMTESIKCCMQLRNMQMASTFLKHIELSNIDSSKVLRGPMVLFRYFLGKLYMQQENFLLSEEQLAWAFGHSNFKNVSFKRNILECLIAVRLRLGLLPSLKLLKKYKMHHYMEVREAILQGNVKRFEKTLHDFSANFIHHGTILCVERVKFIVYRNLMRRIRSWSDKNLPGDPNKISFSAFEAGFKWQSDEIFDQQEMACICANLIKLGYVKGYISWEHQVIVFSANDPFPSFKNIKAL</sequence>
<gene>
    <name evidence="1" type="ORF">cand_036680</name>
</gene>